<gene>
    <name evidence="12" type="ORF">N9A08_05220</name>
</gene>
<evidence type="ECO:0000256" key="1">
    <source>
        <dbReference type="ARBA" id="ARBA00005957"/>
    </source>
</evidence>
<keyword evidence="3" id="KW-0645">Protease</keyword>
<keyword evidence="13" id="KW-1185">Reference proteome</keyword>
<dbReference type="InterPro" id="IPR007484">
    <property type="entry name" value="Peptidase_M28"/>
</dbReference>
<evidence type="ECO:0000256" key="4">
    <source>
        <dbReference type="ARBA" id="ARBA00022723"/>
    </source>
</evidence>
<dbReference type="InterPro" id="IPR041756">
    <property type="entry name" value="M28_SGAP-like"/>
</dbReference>
<keyword evidence="6" id="KW-0378">Hydrolase</keyword>
<dbReference type="InterPro" id="IPR045175">
    <property type="entry name" value="M28_fam"/>
</dbReference>
<evidence type="ECO:0000256" key="9">
    <source>
        <dbReference type="SAM" id="SignalP"/>
    </source>
</evidence>
<dbReference type="InterPro" id="IPR046450">
    <property type="entry name" value="PA_dom_sf"/>
</dbReference>
<dbReference type="Gene3D" id="3.50.30.30">
    <property type="match status" value="1"/>
</dbReference>
<evidence type="ECO:0000256" key="7">
    <source>
        <dbReference type="ARBA" id="ARBA00022833"/>
    </source>
</evidence>
<comment type="similarity">
    <text evidence="1">Belongs to the peptidase M28 family. M28A subfamily.</text>
</comment>
<evidence type="ECO:0000259" key="10">
    <source>
        <dbReference type="Pfam" id="PF02225"/>
    </source>
</evidence>
<accession>A0ABY6FVU0</accession>
<dbReference type="InterPro" id="IPR003137">
    <property type="entry name" value="PA_domain"/>
</dbReference>
<feature type="region of interest" description="Disordered" evidence="8">
    <location>
        <begin position="550"/>
        <end position="570"/>
    </location>
</feature>
<dbReference type="SUPFAM" id="SSF52025">
    <property type="entry name" value="PA domain"/>
    <property type="match status" value="1"/>
</dbReference>
<reference evidence="12" key="1">
    <citation type="submission" date="2022-09" db="EMBL/GenBank/DDBJ databases">
        <authorList>
            <person name="Li D."/>
            <person name="Cheng J."/>
            <person name="Li Y."/>
        </authorList>
    </citation>
    <scope>NUCLEOTIDE SEQUENCE</scope>
    <source>
        <strain evidence="12">DL</strain>
    </source>
</reference>
<dbReference type="Proteomes" id="UP001063368">
    <property type="component" value="Chromosome"/>
</dbReference>
<dbReference type="Pfam" id="PF02225">
    <property type="entry name" value="PA"/>
    <property type="match status" value="1"/>
</dbReference>
<feature type="chain" id="PRO_5046289458" evidence="9">
    <location>
        <begin position="30"/>
        <end position="570"/>
    </location>
</feature>
<feature type="domain" description="Peptidase M28" evidence="11">
    <location>
        <begin position="313"/>
        <end position="530"/>
    </location>
</feature>
<proteinExistence type="inferred from homology"/>
<evidence type="ECO:0000256" key="2">
    <source>
        <dbReference type="ARBA" id="ARBA00022438"/>
    </source>
</evidence>
<dbReference type="EMBL" id="CP106856">
    <property type="protein sequence ID" value="UYB37059.1"/>
    <property type="molecule type" value="Genomic_DNA"/>
</dbReference>
<feature type="region of interest" description="Disordered" evidence="8">
    <location>
        <begin position="30"/>
        <end position="92"/>
    </location>
</feature>
<feature type="domain" description="PA" evidence="10">
    <location>
        <begin position="202"/>
        <end position="290"/>
    </location>
</feature>
<dbReference type="Gene3D" id="3.40.630.10">
    <property type="entry name" value="Zn peptidases"/>
    <property type="match status" value="2"/>
</dbReference>
<dbReference type="PANTHER" id="PTHR12147:SF26">
    <property type="entry name" value="PEPTIDASE M28 DOMAIN-CONTAINING PROTEIN"/>
    <property type="match status" value="1"/>
</dbReference>
<evidence type="ECO:0000259" key="11">
    <source>
        <dbReference type="Pfam" id="PF04389"/>
    </source>
</evidence>
<name>A0ABY6FVU0_9MICC</name>
<dbReference type="PANTHER" id="PTHR12147">
    <property type="entry name" value="METALLOPEPTIDASE M28 FAMILY MEMBER"/>
    <property type="match status" value="1"/>
</dbReference>
<evidence type="ECO:0000313" key="13">
    <source>
        <dbReference type="Proteomes" id="UP001063368"/>
    </source>
</evidence>
<sequence>MKLSKSMRGAALAATVVLTLSAGVPAAFASEVSSGGKGVPGSHQGPGKNQPGHGTGKPDKPGKPGHGPGKPGHGPGKPGHGPGKPGKSDSEKLRDKVTVDGVYSHLVALQKAADRNGGNRAAGTPGYEATAQYVEGQLRKAGYQPFRQPFTYEQFVLNGDSLEQVSPNPSQYTAGEDYLTMSYSGPGDVSAEVTPVDVNLSGDRANSSGCEAEDFAGFTAGNIALMQRGTCAFGDKVANAAAAGAAGAIIFNQGNDVPGDDRFGLINGTLGDSLSAIPAVGVPFELGEELAGTDGAILRLVVDSTVQETETFNVIADTPKGDPTRQIVVGAHLDSVSEGPGINDNGSGTAAILETAIHLGKTGKFKLENQVRFAFWGAEEDGLLGSAHYVEQLDEAGLANTLLNLNFDMLGSTNFVRFVYDGDGGAFGSTGPTGSDVIEGVFEDYFASQGLPTAPTEFDGRSDYQAFINNGIPAGGLFTGAEGVKTAEEAALFGGTAGESYDPCYHAACDDLGNISKQALGEMSDAVAHTTLTFAQSDADIRGGAGVSARALPSAPATQGPAYKGHEALR</sequence>
<keyword evidence="2" id="KW-0031">Aminopeptidase</keyword>
<dbReference type="CDD" id="cd03876">
    <property type="entry name" value="M28_SGAP_like"/>
    <property type="match status" value="1"/>
</dbReference>
<protein>
    <submittedName>
        <fullName evidence="12">M28 family metallopeptidase</fullName>
    </submittedName>
</protein>
<keyword evidence="7" id="KW-0862">Zinc</keyword>
<dbReference type="SUPFAM" id="SSF53187">
    <property type="entry name" value="Zn-dependent exopeptidases"/>
    <property type="match status" value="1"/>
</dbReference>
<feature type="compositionally biased region" description="Gly residues" evidence="8">
    <location>
        <begin position="64"/>
        <end position="84"/>
    </location>
</feature>
<keyword evidence="5 9" id="KW-0732">Signal</keyword>
<evidence type="ECO:0000256" key="3">
    <source>
        <dbReference type="ARBA" id="ARBA00022670"/>
    </source>
</evidence>
<evidence type="ECO:0000256" key="8">
    <source>
        <dbReference type="SAM" id="MobiDB-lite"/>
    </source>
</evidence>
<dbReference type="Pfam" id="PF04389">
    <property type="entry name" value="Peptidase_M28"/>
    <property type="match status" value="1"/>
</dbReference>
<evidence type="ECO:0000256" key="6">
    <source>
        <dbReference type="ARBA" id="ARBA00022801"/>
    </source>
</evidence>
<dbReference type="RefSeq" id="WP_263128620.1">
    <property type="nucleotide sequence ID" value="NZ_CP106856.1"/>
</dbReference>
<evidence type="ECO:0000313" key="12">
    <source>
        <dbReference type="EMBL" id="UYB37059.1"/>
    </source>
</evidence>
<feature type="signal peptide" evidence="9">
    <location>
        <begin position="1"/>
        <end position="29"/>
    </location>
</feature>
<evidence type="ECO:0000256" key="5">
    <source>
        <dbReference type="ARBA" id="ARBA00022729"/>
    </source>
</evidence>
<organism evidence="12 13">
    <name type="scientific">Arthrobacter koreensis</name>
    <dbReference type="NCBI Taxonomy" id="199136"/>
    <lineage>
        <taxon>Bacteria</taxon>
        <taxon>Bacillati</taxon>
        <taxon>Actinomycetota</taxon>
        <taxon>Actinomycetes</taxon>
        <taxon>Micrococcales</taxon>
        <taxon>Micrococcaceae</taxon>
        <taxon>Arthrobacter</taxon>
    </lineage>
</organism>
<keyword evidence="4" id="KW-0479">Metal-binding</keyword>